<protein>
    <submittedName>
        <fullName evidence="3">Cell division protein ZapE</fullName>
    </submittedName>
</protein>
<keyword evidence="3" id="KW-0132">Cell division</keyword>
<name>A0ABU1F9M7_9RHOB</name>
<dbReference type="InterPro" id="IPR005654">
    <property type="entry name" value="ATPase_AFG1-like"/>
</dbReference>
<proteinExistence type="predicted"/>
<dbReference type="Gene3D" id="3.40.50.300">
    <property type="entry name" value="P-loop containing nucleotide triphosphate hydrolases"/>
    <property type="match status" value="1"/>
</dbReference>
<gene>
    <name evidence="3" type="primary">zapE</name>
    <name evidence="3" type="ORF">RGD00_13280</name>
</gene>
<reference evidence="3 4" key="1">
    <citation type="submission" date="2023-09" db="EMBL/GenBank/DDBJ databases">
        <title>Xinfangfangia sedmenti sp. nov., isolated the sedment.</title>
        <authorList>
            <person name="Xu L."/>
        </authorList>
    </citation>
    <scope>NUCLEOTIDE SEQUENCE [LARGE SCALE GENOMIC DNA]</scope>
    <source>
        <strain evidence="3 4">LG-4</strain>
    </source>
</reference>
<dbReference type="NCBIfam" id="NF040713">
    <property type="entry name" value="ZapE"/>
    <property type="match status" value="1"/>
</dbReference>
<evidence type="ECO:0000313" key="4">
    <source>
        <dbReference type="Proteomes" id="UP001247754"/>
    </source>
</evidence>
<dbReference type="SUPFAM" id="SSF52540">
    <property type="entry name" value="P-loop containing nucleoside triphosphate hydrolases"/>
    <property type="match status" value="1"/>
</dbReference>
<dbReference type="PANTHER" id="PTHR12169">
    <property type="entry name" value="ATPASE N2B"/>
    <property type="match status" value="1"/>
</dbReference>
<dbReference type="RefSeq" id="WP_310457826.1">
    <property type="nucleotide sequence ID" value="NZ_JAVKPH010000015.1"/>
</dbReference>
<keyword evidence="3" id="KW-0131">Cell cycle</keyword>
<dbReference type="EMBL" id="JAVKPH010000015">
    <property type="protein sequence ID" value="MDR5653584.1"/>
    <property type="molecule type" value="Genomic_DNA"/>
</dbReference>
<dbReference type="PANTHER" id="PTHR12169:SF6">
    <property type="entry name" value="AFG1-LIKE ATPASE"/>
    <property type="match status" value="1"/>
</dbReference>
<dbReference type="InterPro" id="IPR027417">
    <property type="entry name" value="P-loop_NTPase"/>
</dbReference>
<sequence>MRQSLTEIYDNRAAEGSLRPDPAQRAVLPLLEDIRTRLETAPPPRSRGLLGGLLRRGAPEPAGKGLYLWGGVGRGKSMLMDLFTAETAITAKRRVHFHAFMQEIQRELHAARQRGAADALVPVADAVAQDLRLLCFDEMQITDIADAMVVGRLFERLMAQGVTIVTTSNRPPDDLYKNGLNRGLFLPFIGLIKERMTVAELESPTDYRQHRLAGTQVYFTPADPAAHAALSALWDELTGGGAGAPLTLAVNGREITLDHAQNGVARASFWDLCARPLGPGDYLAIAAAVRVLIVEDIPRLSAANYNEAKRFVTLVDALYEAKVRLIASAADEPERLYAEGTGAFEFERTASRLREMQGADWGAAAD</sequence>
<evidence type="ECO:0000256" key="1">
    <source>
        <dbReference type="ARBA" id="ARBA00022741"/>
    </source>
</evidence>
<keyword evidence="2" id="KW-0067">ATP-binding</keyword>
<dbReference type="GO" id="GO:0051301">
    <property type="term" value="P:cell division"/>
    <property type="evidence" value="ECO:0007669"/>
    <property type="project" value="UniProtKB-KW"/>
</dbReference>
<organism evidence="3 4">
    <name type="scientific">Ruixingdingia sedimenti</name>
    <dbReference type="NCBI Taxonomy" id="3073604"/>
    <lineage>
        <taxon>Bacteria</taxon>
        <taxon>Pseudomonadati</taxon>
        <taxon>Pseudomonadota</taxon>
        <taxon>Alphaproteobacteria</taxon>
        <taxon>Rhodobacterales</taxon>
        <taxon>Paracoccaceae</taxon>
        <taxon>Ruixingdingia</taxon>
    </lineage>
</organism>
<keyword evidence="1" id="KW-0547">Nucleotide-binding</keyword>
<evidence type="ECO:0000256" key="2">
    <source>
        <dbReference type="ARBA" id="ARBA00022840"/>
    </source>
</evidence>
<comment type="caution">
    <text evidence="3">The sequence shown here is derived from an EMBL/GenBank/DDBJ whole genome shotgun (WGS) entry which is preliminary data.</text>
</comment>
<keyword evidence="4" id="KW-1185">Reference proteome</keyword>
<evidence type="ECO:0000313" key="3">
    <source>
        <dbReference type="EMBL" id="MDR5653584.1"/>
    </source>
</evidence>
<dbReference type="Proteomes" id="UP001247754">
    <property type="component" value="Unassembled WGS sequence"/>
</dbReference>
<accession>A0ABU1F9M7</accession>
<dbReference type="Pfam" id="PF03969">
    <property type="entry name" value="AFG1_ATPase"/>
    <property type="match status" value="1"/>
</dbReference>